<dbReference type="EMBL" id="JAUSUR010000001">
    <property type="protein sequence ID" value="MDQ0359573.1"/>
    <property type="molecule type" value="Genomic_DNA"/>
</dbReference>
<sequence>MKNLGTIKYKSLHLENVICESVSNIKIEEVNKYIISFLNRLELLKIKTTSGLITRLNGSEVLENGEIRASYDFLIEIDGEYDEYTKLSEYRIDSCLFLHYDGEPQFFELAHVKLQLYLFEHELVNDGTIYTHMHSQKDNRLVADLYVPITEA</sequence>
<reference evidence="1 2" key="1">
    <citation type="submission" date="2023-07" db="EMBL/GenBank/DDBJ databases">
        <title>Genomic Encyclopedia of Type Strains, Phase IV (KMG-IV): sequencing the most valuable type-strain genomes for metagenomic binning, comparative biology and taxonomic classification.</title>
        <authorList>
            <person name="Goeker M."/>
        </authorList>
    </citation>
    <scope>NUCLEOTIDE SEQUENCE [LARGE SCALE GENOMIC DNA]</scope>
    <source>
        <strain evidence="1 2">DSM 16784</strain>
    </source>
</reference>
<organism evidence="1 2">
    <name type="scientific">Breznakia pachnodae</name>
    <dbReference type="NCBI Taxonomy" id="265178"/>
    <lineage>
        <taxon>Bacteria</taxon>
        <taxon>Bacillati</taxon>
        <taxon>Bacillota</taxon>
        <taxon>Erysipelotrichia</taxon>
        <taxon>Erysipelotrichales</taxon>
        <taxon>Erysipelotrichaceae</taxon>
        <taxon>Breznakia</taxon>
    </lineage>
</organism>
<protein>
    <recommendedName>
        <fullName evidence="3">GyrI-like small molecule binding domain-containing protein</fullName>
    </recommendedName>
</protein>
<gene>
    <name evidence="1" type="ORF">J2S15_000304</name>
</gene>
<dbReference type="Proteomes" id="UP001230220">
    <property type="component" value="Unassembled WGS sequence"/>
</dbReference>
<accession>A0ABU0DYK6</accession>
<evidence type="ECO:0008006" key="3">
    <source>
        <dbReference type="Google" id="ProtNLM"/>
    </source>
</evidence>
<proteinExistence type="predicted"/>
<evidence type="ECO:0000313" key="1">
    <source>
        <dbReference type="EMBL" id="MDQ0359573.1"/>
    </source>
</evidence>
<keyword evidence="2" id="KW-1185">Reference proteome</keyword>
<evidence type="ECO:0000313" key="2">
    <source>
        <dbReference type="Proteomes" id="UP001230220"/>
    </source>
</evidence>
<name>A0ABU0DYK6_9FIRM</name>
<comment type="caution">
    <text evidence="1">The sequence shown here is derived from an EMBL/GenBank/DDBJ whole genome shotgun (WGS) entry which is preliminary data.</text>
</comment>
<dbReference type="RefSeq" id="WP_307404795.1">
    <property type="nucleotide sequence ID" value="NZ_JAUSUR010000001.1"/>
</dbReference>